<keyword evidence="3" id="KW-1133">Transmembrane helix</keyword>
<dbReference type="Pfam" id="PF13385">
    <property type="entry name" value="Laminin_G_3"/>
    <property type="match status" value="1"/>
</dbReference>
<keyword evidence="3" id="KW-0472">Membrane</keyword>
<reference evidence="5 6" key="1">
    <citation type="submission" date="2017-09" db="EMBL/GenBank/DDBJ databases">
        <title>Depth-based differentiation of microbial function through sediment-hosted aquifers and enrichment of novel symbionts in the deep terrestrial subsurface.</title>
        <authorList>
            <person name="Probst A.J."/>
            <person name="Ladd B."/>
            <person name="Jarett J.K."/>
            <person name="Geller-Mcgrath D.E."/>
            <person name="Sieber C.M."/>
            <person name="Emerson J.B."/>
            <person name="Anantharaman K."/>
            <person name="Thomas B.C."/>
            <person name="Malmstrom R."/>
            <person name="Stieglmeier M."/>
            <person name="Klingl A."/>
            <person name="Woyke T."/>
            <person name="Ryan C.M."/>
            <person name="Banfield J.F."/>
        </authorList>
    </citation>
    <scope>NUCLEOTIDE SEQUENCE [LARGE SCALE GENOMIC DNA]</scope>
    <source>
        <strain evidence="5">CG11_big_fil_rev_8_21_14_0_20_45_26</strain>
    </source>
</reference>
<dbReference type="SMART" id="SM00560">
    <property type="entry name" value="LamGL"/>
    <property type="match status" value="1"/>
</dbReference>
<dbReference type="NCBIfam" id="NF041518">
    <property type="entry name" value="choice_anch_Q"/>
    <property type="match status" value="2"/>
</dbReference>
<dbReference type="GO" id="GO:0016020">
    <property type="term" value="C:membrane"/>
    <property type="evidence" value="ECO:0007669"/>
    <property type="project" value="InterPro"/>
</dbReference>
<feature type="non-terminal residue" evidence="5">
    <location>
        <position position="3411"/>
    </location>
</feature>
<dbReference type="InterPro" id="IPR000601">
    <property type="entry name" value="PKD_dom"/>
</dbReference>
<dbReference type="InterPro" id="IPR021808">
    <property type="entry name" value="DUF3383"/>
</dbReference>
<dbReference type="Gene3D" id="2.60.40.3440">
    <property type="match status" value="3"/>
</dbReference>
<dbReference type="InterPro" id="IPR035986">
    <property type="entry name" value="PKD_dom_sf"/>
</dbReference>
<dbReference type="PROSITE" id="PS50093">
    <property type="entry name" value="PKD"/>
    <property type="match status" value="1"/>
</dbReference>
<dbReference type="NCBIfam" id="NF012211">
    <property type="entry name" value="tand_rpt_95"/>
    <property type="match status" value="3"/>
</dbReference>
<dbReference type="Gene3D" id="4.10.1080.10">
    <property type="entry name" value="TSP type-3 repeat"/>
    <property type="match status" value="1"/>
</dbReference>
<protein>
    <recommendedName>
        <fullName evidence="4">PKD domain-containing protein</fullName>
    </recommendedName>
</protein>
<dbReference type="InterPro" id="IPR006626">
    <property type="entry name" value="PbH1"/>
</dbReference>
<feature type="transmembrane region" description="Helical" evidence="3">
    <location>
        <begin position="37"/>
        <end position="58"/>
    </location>
</feature>
<dbReference type="Pfam" id="PF18911">
    <property type="entry name" value="PKD_4"/>
    <property type="match status" value="1"/>
</dbReference>
<dbReference type="SMART" id="SM00089">
    <property type="entry name" value="PKD"/>
    <property type="match status" value="2"/>
</dbReference>
<dbReference type="InterPro" id="IPR012334">
    <property type="entry name" value="Pectin_lyas_fold"/>
</dbReference>
<keyword evidence="3" id="KW-0812">Transmembrane</keyword>
<organism evidence="5 6">
    <name type="scientific">Candidatus Abzuiibacterium crystallinum</name>
    <dbReference type="NCBI Taxonomy" id="1974748"/>
    <lineage>
        <taxon>Bacteria</taxon>
        <taxon>Pseudomonadati</taxon>
        <taxon>Candidatus Omnitrophota</taxon>
        <taxon>Candidatus Abzuiibacterium</taxon>
    </lineage>
</organism>
<evidence type="ECO:0000256" key="3">
    <source>
        <dbReference type="SAM" id="Phobius"/>
    </source>
</evidence>
<gene>
    <name evidence="5" type="ORF">COV74_03430</name>
</gene>
<evidence type="ECO:0000256" key="2">
    <source>
        <dbReference type="ARBA" id="ARBA00023157"/>
    </source>
</evidence>
<dbReference type="InterPro" id="IPR011050">
    <property type="entry name" value="Pectin_lyase_fold/virulence"/>
</dbReference>
<dbReference type="InterPro" id="IPR022409">
    <property type="entry name" value="PKD/Chitinase_dom"/>
</dbReference>
<sequence length="3411" mass="374111">MTLKKKLRRNNRQSNQAGFSSVLLFHSFQKHEGLNRIFRFLIVLIFVINQVVVPIPIIPGVIETPTVLAVPFACEDGIDNDGDTFVDYPQDSGCAGPEDVSEKEGIINLSATVSRTICTAPCGIFADAAGTTSDITDEPFHELQYVWDFNDPGASFVNRPDVDPNIARGPLAAHLYEEPGDYTIILTVTDSNENTVSQEFYVTVYDPETVYSDSTYCVSLAGDFTECPTQNPAFHSTDLTEGFNAVFDGNGPKRLLIHRGETYEKCDEARPDDVVGPVFVGAYGTGDYPVITSEQCPPSGNNVVAGGPLIRLLGDTSDVTIADIKWIGGYNAVDGTGNRKTIYDAVDGPNVTNFVLLRNDISGFGLTLRQYGQRHFFIVDNKISNWQNYGSYGSLESSAFLGNSIKQKENALNEPGGRSCAGDLEIEPCPPAHSPIRMPSPVKMVISFNDLFNNAGWSSDGRAHGPALRFIVDGHGENSVISENIFTGGFTVVTLDNQQRDGSALNPNDRTLFERNLLVATRNTQTMIATRPPGKIIRNNVLLKKNDGHQFPDENGGLGESHFAKGIELNASIFPELSREPMWIYGNTFAVLEEEKAPNVRFLFVGGNGTYDGRDTTGAADVRVFDNIFYAPHLNDQDSTDPGRAGFMVWHRNDTGALRSNHNLFYAPDFSYFAASKIICGECGGSVSAEPHDLATWQSFGFDTNTLTSDPLFTDTENFDFRITENSPAKDAGLEIPGFLEDHKSISRPQGSQWDIGAHEFPVQGGGNQNQSPLVNAGNDQEITLPINEVSLDGTVTDDGFPDPPGVVTTTWSQVGGPGNVSFGDINQVDTTATFPQDGIYTLRLSAYDNELEAHDDVLINVINESLGGDIAVRYQMDDDLSDGVAHDSSDFGNDATCLPGTDCPAFVANGGHDGNGAYDFNGSTDHLLVPTDPTLNLAERTVVAWVKRTGSNGATWNTLYTNAQNDYVAFQDPNSGVSVRANWRDTNGNVHNDIISSRPPDVDQWTHVAFVFDQDGSGNVTLTYYKNGQYDNSKTTSGVGLGAVDFIDRIGQRTSGEFFKGQMDEFRVFSRALDPLEIEQLYNGNEPNLHIINASSTTGGHLDPEGEVRVIDGGNRLFAAQPDQGYHIADLAVDNVSQGPLLQYEFVNVTNDSHSIHAVFEPGTQVYHIQARSFGNGAVEPAGDVQVNQGENQTFVFTPNDNDHVIGYVLVDGNPVTIPNNPGNQYTFQNVAADHTIDVYFTKPPVALDDEFSVAEDSADNVLDVLANDSDPENEVLRVNRLTDSHHPYYGTAEIAQDGRSIIYTPNPNHAGIDYIDYEVIDASGGKAIAEVNLTVAENGINDPPETIADPISVKPDSTDNPLYVLKNDTDPDRDPRDVLSISEITVQPLHGTAVVAGDASDVLYTPNPGFKGLDMLTYTVADGRGGVTPGKAYIDVLDENGWTVFTPSNDTQKIYVSSSDGNDANDGLSPVTPVQTLAKAYELLRDGYPDWMLLKRGDVWTDEILSDNGGFKKSGRSPVEPLLVSYYGNDPERPKLVKGSWKNRSSTSTNYVAINGLHFYNATKDPASPTFTGDGPSAIDRLATGHTFIVEDCLFEISGVTFDIAQPGLANVLMRRNMSMNNFSYHSHSQGMFAIGPKGMLIEENIFDHNGWLSDQFDWMAKALQTNPSAWQSIADGQFEVTVDGTVYDIAGINFSSVGNMNDVAQVIENAINNAVGVPDKVSVSYSGDGTIYVFKFVGNFTVPMRALHLTDLVAYQGGQNGAQLVGAWLGDKKNNDAGNVQPTQFNHNIYGVSHVSRGLFARGNIFSRASASGIQFRPGGVIENNLFVQDAGSHWGRTSSIPVAGGVYGEFRRNVELGAIYTSAEDTRGGTGFEANHTWNGLIEDNIFAHMWGPDIIGGTAISVGSTHEGAHDLIIRNNIVYKHEQALGGCCYDDKYTGTVQVYGNEFQRYHTEGSYWLNYLMDFKHNPTNYVVNNYVFHNNVYYDAGVDRMFNSGSYGEMDFNQWVALTGDANSRVEQIIYPDPERTAETYVQSRSLGQTLDDFMLLAKQQNKMNWDPRLTAGAINDYIREGFGRGESQVIEARPDRFDVNVNSADNELDVLTNDSGTDLHISNTEINVQAAHGTVAINVEQNLVLYTPDAQYVGEDAFDYEITDSNNQTSIATVTVQVLDTNEAPVIESINGVDVSSGSPDPVVIDNLTEGVLVQFDVVADDVDSSDLVSQLIQNLPGDAQFNGNPGNPSTYAFTWTPGFDQAGVYNLSIEANDGQANDMHGIELHVNEAPVPVVSVDPPSPNYGNFNLVWDPINGAGIYQVQLSPDQTFQTNVDERWPTGAVEPFNIVQEGTYFARVQAWTDIPQNGGTATGWSDTVEIVVLHIDPPVIITASAGENGDIDPFGSVQVNTGENITFTMLPDSGYQVADVLVDSQSVGNVTQYTFENVQSPHTISVTFEVMSSAFVFYVDNQLQDDCANGDYSIANRRCTGSDGQAYNTLQEAFDNIQPGETALVREGIYRESAVRPNNGEENAYVSFEAYPNEEVVIDGGDELQNWNVCDQNNCSDAPDVNQTYYTDIDWIPSIVTDNDELMFMAQEREQADPVFESVSPMYAIPEDGTLDTFNSSEFDADFPDKPNDYWAGIKARLHIGWINGILEYNVVASDSTAHTITLDKTDGQNLSPSDDYYLLNHLAFLDQPGEYVYKVISENPVQVRLFVRAFDDQAPDTIVAAKRVFGLDIRGPVWNIPGTYVKVKGFTIRHINKYEGLNVRWDGGRGIMDYQEGSNAIIEDNYIYHCMSGISVRTRVGDIVKGNRVEENMGSGIGISDSSSITLDHNFVRKNRGDGVFIGGNRPGEGLPNVWNMRITNNIFTNHRGRTVHSDNMQFFNVSDTLVDGNLIGDGNDGDEIMPPTQPLWLEGMNNIIFSNNVILRSGAAFRMNSHNDTKNIWLYHNYFEGGVNIERDIRNVHLFNNIFRSSLGLGCATCADEVEEDFNKFIPGDDGTFTYRDFYGQHILTPGQPLNDPNHLIGVHSFWDNENFADEANEDFHLLPISSAIDRGTNMGVVNDHDGNVRPMNDGFDMGPYETECGQECQQCLDADNDTYRGYGTCNQQDPDFDCNEDDPNINPGAEEVCTPSGEFDDNCDGLMHPSFYIDSDSDTVNDCEDNCRYVSNVDQIDSDNDGLGDACDSSFTYNEDFELRELGTDDLNNHKTGQDFIWENIEGMAGVSSDSLGKWLRADYLADTNTLAVTQETFNEITAEYDLRRAWSADSGTVLFYQDPSNYYFFVQSGTGSTLVNCDLNCAAGSLYKIQDGVVSQVGTNAGLNMRHNGGNFVNHYDIRTHHDIDGLHFVIVKEEQFDPFAVVADEFVDPNPLSGAGSFGLYASYQQFNHVWMDNIDLDDGYIPDNTPPLVSAG</sequence>
<dbReference type="SUPFAM" id="SSF49313">
    <property type="entry name" value="Cadherin-like"/>
    <property type="match status" value="1"/>
</dbReference>
<comment type="caution">
    <text evidence="5">The sequence shown here is derived from an EMBL/GenBank/DDBJ whole genome shotgun (WGS) entry which is preliminary data.</text>
</comment>
<dbReference type="GO" id="GO:0005509">
    <property type="term" value="F:calcium ion binding"/>
    <property type="evidence" value="ECO:0007669"/>
    <property type="project" value="InterPro"/>
</dbReference>
<dbReference type="CDD" id="cd00146">
    <property type="entry name" value="PKD"/>
    <property type="match status" value="1"/>
</dbReference>
<dbReference type="Gene3D" id="2.60.120.200">
    <property type="match status" value="1"/>
</dbReference>
<proteinExistence type="predicted"/>
<keyword evidence="2" id="KW-1015">Disulfide bond</keyword>
<dbReference type="InterPro" id="IPR006558">
    <property type="entry name" value="LamG-like"/>
</dbReference>
<dbReference type="Pfam" id="PF13229">
    <property type="entry name" value="Beta_helix"/>
    <property type="match status" value="1"/>
</dbReference>
<dbReference type="InterPro" id="IPR028974">
    <property type="entry name" value="TSP_type-3_rpt"/>
</dbReference>
<feature type="domain" description="PKD" evidence="4">
    <location>
        <begin position="136"/>
        <end position="204"/>
    </location>
</feature>
<dbReference type="SMART" id="SM00710">
    <property type="entry name" value="PbH1"/>
    <property type="match status" value="10"/>
</dbReference>
<dbReference type="Pfam" id="PF17963">
    <property type="entry name" value="Big_9"/>
    <property type="match status" value="3"/>
</dbReference>
<dbReference type="Proteomes" id="UP000230859">
    <property type="component" value="Unassembled WGS sequence"/>
</dbReference>
<dbReference type="Gene3D" id="2.60.40.10">
    <property type="entry name" value="Immunoglobulins"/>
    <property type="match status" value="3"/>
</dbReference>
<dbReference type="SUPFAM" id="SSF49899">
    <property type="entry name" value="Concanavalin A-like lectins/glucanases"/>
    <property type="match status" value="1"/>
</dbReference>
<dbReference type="SUPFAM" id="SSF51126">
    <property type="entry name" value="Pectin lyase-like"/>
    <property type="match status" value="3"/>
</dbReference>
<dbReference type="Gene3D" id="2.160.20.10">
    <property type="entry name" value="Single-stranded right-handed beta-helix, Pectin lyase-like"/>
    <property type="match status" value="4"/>
</dbReference>
<keyword evidence="1" id="KW-0732">Signal</keyword>
<evidence type="ECO:0000313" key="6">
    <source>
        <dbReference type="Proteomes" id="UP000230859"/>
    </source>
</evidence>
<dbReference type="Pfam" id="PF22352">
    <property type="entry name" value="K319L-like_PKD"/>
    <property type="match status" value="1"/>
</dbReference>
<dbReference type="Pfam" id="PF11863">
    <property type="entry name" value="DUF3383"/>
    <property type="match status" value="1"/>
</dbReference>
<dbReference type="EMBL" id="PCVY01000029">
    <property type="protein sequence ID" value="PIQ86803.1"/>
    <property type="molecule type" value="Genomic_DNA"/>
</dbReference>
<dbReference type="InterPro" id="IPR013320">
    <property type="entry name" value="ConA-like_dom_sf"/>
</dbReference>
<accession>A0A2H0LQT4</accession>
<evidence type="ECO:0000313" key="5">
    <source>
        <dbReference type="EMBL" id="PIQ86803.1"/>
    </source>
</evidence>
<dbReference type="InterPro" id="IPR013783">
    <property type="entry name" value="Ig-like_fold"/>
</dbReference>
<name>A0A2H0LQT4_9BACT</name>
<dbReference type="InterPro" id="IPR039448">
    <property type="entry name" value="Beta_helix"/>
</dbReference>
<dbReference type="InterPro" id="IPR059226">
    <property type="entry name" value="Choice_anch_Q_dom"/>
</dbReference>
<evidence type="ECO:0000256" key="1">
    <source>
        <dbReference type="ARBA" id="ARBA00022729"/>
    </source>
</evidence>
<dbReference type="InterPro" id="IPR015919">
    <property type="entry name" value="Cadherin-like_sf"/>
</dbReference>
<dbReference type="SUPFAM" id="SSF49299">
    <property type="entry name" value="PKD domain"/>
    <property type="match status" value="1"/>
</dbReference>
<evidence type="ECO:0000259" key="4">
    <source>
        <dbReference type="PROSITE" id="PS50093"/>
    </source>
</evidence>